<sequence length="258" mass="28459">MATTNPFDILGDDDNDNPSQLIASHQQKLSIKKVALSISASAAPLAKLPSKPLPSAQAENRGIATQHRYAVVLLRGTAEGKVFEVLASYKIGIWRAGVPMDILAGWRCWQDLERDQGSCDPPWDAFRGGRNGVVVNGNAKERFDPGRPPRRVYERRSGAGRGFDMKRDGAGCGNLGTATDDFIAQETEKGVNLNEKDIASKKLEQKEGQIIDASKDKRDASNEAEKKKTRRLCLSLNVFISFFAICIILPFILEFWLI</sequence>
<evidence type="ECO:0000313" key="7">
    <source>
        <dbReference type="Proteomes" id="UP000775213"/>
    </source>
</evidence>
<dbReference type="GO" id="GO:0003723">
    <property type="term" value="F:RNA binding"/>
    <property type="evidence" value="ECO:0007669"/>
    <property type="project" value="InterPro"/>
</dbReference>
<feature type="domain" description="STM1-like N-terminal" evidence="5">
    <location>
        <begin position="1"/>
        <end position="61"/>
    </location>
</feature>
<evidence type="ECO:0000259" key="5">
    <source>
        <dbReference type="Pfam" id="PF09598"/>
    </source>
</evidence>
<dbReference type="GO" id="GO:0005737">
    <property type="term" value="C:cytoplasm"/>
    <property type="evidence" value="ECO:0007669"/>
    <property type="project" value="UniProtKB-SubCell"/>
</dbReference>
<dbReference type="GO" id="GO:0005634">
    <property type="term" value="C:nucleus"/>
    <property type="evidence" value="ECO:0007669"/>
    <property type="project" value="TreeGrafter"/>
</dbReference>
<keyword evidence="7" id="KW-1185">Reference proteome</keyword>
<evidence type="ECO:0000256" key="3">
    <source>
        <dbReference type="SAM" id="Phobius"/>
    </source>
</evidence>
<feature type="transmembrane region" description="Helical" evidence="3">
    <location>
        <begin position="232"/>
        <end position="253"/>
    </location>
</feature>
<name>A0AAV7GQC3_DENCH</name>
<dbReference type="AlphaFoldDB" id="A0AAV7GQC3"/>
<evidence type="ECO:0000313" key="6">
    <source>
        <dbReference type="EMBL" id="KAH0457899.1"/>
    </source>
</evidence>
<keyword evidence="3" id="KW-0472">Membrane</keyword>
<organism evidence="6 7">
    <name type="scientific">Dendrobium chrysotoxum</name>
    <name type="common">Orchid</name>
    <dbReference type="NCBI Taxonomy" id="161865"/>
    <lineage>
        <taxon>Eukaryota</taxon>
        <taxon>Viridiplantae</taxon>
        <taxon>Streptophyta</taxon>
        <taxon>Embryophyta</taxon>
        <taxon>Tracheophyta</taxon>
        <taxon>Spermatophyta</taxon>
        <taxon>Magnoliopsida</taxon>
        <taxon>Liliopsida</taxon>
        <taxon>Asparagales</taxon>
        <taxon>Orchidaceae</taxon>
        <taxon>Epidendroideae</taxon>
        <taxon>Malaxideae</taxon>
        <taxon>Dendrobiinae</taxon>
        <taxon>Dendrobium</taxon>
    </lineage>
</organism>
<dbReference type="InterPro" id="IPR006861">
    <property type="entry name" value="HABP4_PAIRBP1-bd"/>
</dbReference>
<keyword evidence="2" id="KW-0963">Cytoplasm</keyword>
<accession>A0AAV7GQC3</accession>
<dbReference type="EMBL" id="JAGFBR010000012">
    <property type="protein sequence ID" value="KAH0457899.1"/>
    <property type="molecule type" value="Genomic_DNA"/>
</dbReference>
<protein>
    <submittedName>
        <fullName evidence="6">Uncharacterized protein</fullName>
    </submittedName>
</protein>
<comment type="subcellular location">
    <subcellularLocation>
        <location evidence="1">Cytoplasm</location>
    </subcellularLocation>
</comment>
<evidence type="ECO:0000256" key="2">
    <source>
        <dbReference type="ARBA" id="ARBA00022490"/>
    </source>
</evidence>
<dbReference type="Pfam" id="PF04774">
    <property type="entry name" value="HABP4_PAI-RBP1"/>
    <property type="match status" value="1"/>
</dbReference>
<feature type="domain" description="Hyaluronan/mRNA-binding protein" evidence="4">
    <location>
        <begin position="149"/>
        <end position="228"/>
    </location>
</feature>
<dbReference type="Pfam" id="PF09598">
    <property type="entry name" value="Stm1_N"/>
    <property type="match status" value="1"/>
</dbReference>
<dbReference type="PANTHER" id="PTHR12299:SF17">
    <property type="entry name" value="AT19571P-RELATED"/>
    <property type="match status" value="1"/>
</dbReference>
<dbReference type="PANTHER" id="PTHR12299">
    <property type="entry name" value="HYALURONIC ACID-BINDING PROTEIN 4"/>
    <property type="match status" value="1"/>
</dbReference>
<dbReference type="Proteomes" id="UP000775213">
    <property type="component" value="Unassembled WGS sequence"/>
</dbReference>
<comment type="caution">
    <text evidence="6">The sequence shown here is derived from an EMBL/GenBank/DDBJ whole genome shotgun (WGS) entry which is preliminary data.</text>
</comment>
<dbReference type="InterPro" id="IPR039764">
    <property type="entry name" value="HABP4/SERBP1-like"/>
</dbReference>
<evidence type="ECO:0000256" key="1">
    <source>
        <dbReference type="ARBA" id="ARBA00004496"/>
    </source>
</evidence>
<gene>
    <name evidence="6" type="ORF">IEQ34_013214</name>
</gene>
<keyword evidence="3" id="KW-1133">Transmembrane helix</keyword>
<dbReference type="InterPro" id="IPR019084">
    <property type="entry name" value="STM1-like_N"/>
</dbReference>
<proteinExistence type="predicted"/>
<reference evidence="6 7" key="1">
    <citation type="journal article" date="2021" name="Hortic Res">
        <title>Chromosome-scale assembly of the Dendrobium chrysotoxum genome enhances the understanding of orchid evolution.</title>
        <authorList>
            <person name="Zhang Y."/>
            <person name="Zhang G.Q."/>
            <person name="Zhang D."/>
            <person name="Liu X.D."/>
            <person name="Xu X.Y."/>
            <person name="Sun W.H."/>
            <person name="Yu X."/>
            <person name="Zhu X."/>
            <person name="Wang Z.W."/>
            <person name="Zhao X."/>
            <person name="Zhong W.Y."/>
            <person name="Chen H."/>
            <person name="Yin W.L."/>
            <person name="Huang T."/>
            <person name="Niu S.C."/>
            <person name="Liu Z.J."/>
        </authorList>
    </citation>
    <scope>NUCLEOTIDE SEQUENCE [LARGE SCALE GENOMIC DNA]</scope>
    <source>
        <strain evidence="6">Lindl</strain>
    </source>
</reference>
<evidence type="ECO:0000259" key="4">
    <source>
        <dbReference type="Pfam" id="PF04774"/>
    </source>
</evidence>
<keyword evidence="3" id="KW-0812">Transmembrane</keyword>